<reference evidence="1" key="1">
    <citation type="submission" date="2023-05" db="EMBL/GenBank/DDBJ databases">
        <authorList>
            <person name="Stuckert A."/>
        </authorList>
    </citation>
    <scope>NUCLEOTIDE SEQUENCE</scope>
</reference>
<accession>A0ABN9CMU4</accession>
<dbReference type="Proteomes" id="UP001162483">
    <property type="component" value="Unassembled WGS sequence"/>
</dbReference>
<organism evidence="1 2">
    <name type="scientific">Staurois parvus</name>
    <dbReference type="NCBI Taxonomy" id="386267"/>
    <lineage>
        <taxon>Eukaryota</taxon>
        <taxon>Metazoa</taxon>
        <taxon>Chordata</taxon>
        <taxon>Craniata</taxon>
        <taxon>Vertebrata</taxon>
        <taxon>Euteleostomi</taxon>
        <taxon>Amphibia</taxon>
        <taxon>Batrachia</taxon>
        <taxon>Anura</taxon>
        <taxon>Neobatrachia</taxon>
        <taxon>Ranoidea</taxon>
        <taxon>Ranidae</taxon>
        <taxon>Staurois</taxon>
    </lineage>
</organism>
<sequence length="66" mass="7840">MVVNVIVHISACSSSVFQMQKKKRKKKVKQRLHFCSCTELKHFLTLETDYWKTLRNALEHTCPYLN</sequence>
<comment type="caution">
    <text evidence="1">The sequence shown here is derived from an EMBL/GenBank/DDBJ whole genome shotgun (WGS) entry which is preliminary data.</text>
</comment>
<protein>
    <submittedName>
        <fullName evidence="1">Uncharacterized protein</fullName>
    </submittedName>
</protein>
<evidence type="ECO:0000313" key="2">
    <source>
        <dbReference type="Proteomes" id="UP001162483"/>
    </source>
</evidence>
<evidence type="ECO:0000313" key="1">
    <source>
        <dbReference type="EMBL" id="CAI9560782.1"/>
    </source>
</evidence>
<gene>
    <name evidence="1" type="ORF">SPARVUS_LOCUS5340081</name>
</gene>
<name>A0ABN9CMU4_9NEOB</name>
<dbReference type="EMBL" id="CATNWA010010878">
    <property type="protein sequence ID" value="CAI9560782.1"/>
    <property type="molecule type" value="Genomic_DNA"/>
</dbReference>
<proteinExistence type="predicted"/>
<keyword evidence="2" id="KW-1185">Reference proteome</keyword>